<dbReference type="CDD" id="cd12797">
    <property type="entry name" value="M23_peptidase"/>
    <property type="match status" value="1"/>
</dbReference>
<dbReference type="PANTHER" id="PTHR21666">
    <property type="entry name" value="PEPTIDASE-RELATED"/>
    <property type="match status" value="1"/>
</dbReference>
<evidence type="ECO:0008006" key="6">
    <source>
        <dbReference type="Google" id="ProtNLM"/>
    </source>
</evidence>
<dbReference type="eggNOG" id="COG0739">
    <property type="taxonomic scope" value="Bacteria"/>
</dbReference>
<dbReference type="Gene3D" id="2.70.70.10">
    <property type="entry name" value="Glucose Permease (Domain IIA)"/>
    <property type="match status" value="1"/>
</dbReference>
<dbReference type="InterPro" id="IPR050570">
    <property type="entry name" value="Cell_wall_metabolism_enzyme"/>
</dbReference>
<feature type="transmembrane region" description="Helical" evidence="1">
    <location>
        <begin position="137"/>
        <end position="156"/>
    </location>
</feature>
<dbReference type="GO" id="GO:0004222">
    <property type="term" value="F:metalloendopeptidase activity"/>
    <property type="evidence" value="ECO:0007669"/>
    <property type="project" value="TreeGrafter"/>
</dbReference>
<dbReference type="STRING" id="1317122.ATO12_19760"/>
<feature type="transmembrane region" description="Helical" evidence="1">
    <location>
        <begin position="96"/>
        <end position="117"/>
    </location>
</feature>
<evidence type="ECO:0000256" key="1">
    <source>
        <dbReference type="SAM" id="Phobius"/>
    </source>
</evidence>
<proteinExistence type="predicted"/>
<evidence type="ECO:0000259" key="2">
    <source>
        <dbReference type="Pfam" id="PF01551"/>
    </source>
</evidence>
<dbReference type="Proteomes" id="UP000023541">
    <property type="component" value="Unassembled WGS sequence"/>
</dbReference>
<dbReference type="AlphaFoldDB" id="A0A023BTA3"/>
<feature type="transmembrane region" description="Helical" evidence="1">
    <location>
        <begin position="37"/>
        <end position="53"/>
    </location>
</feature>
<name>A0A023BTA3_9FLAO</name>
<evidence type="ECO:0000259" key="3">
    <source>
        <dbReference type="Pfam" id="PF05569"/>
    </source>
</evidence>
<protein>
    <recommendedName>
        <fullName evidence="6">Peptidase M23 domain-containing protein</fullName>
    </recommendedName>
</protein>
<feature type="transmembrane region" description="Helical" evidence="1">
    <location>
        <begin position="6"/>
        <end position="25"/>
    </location>
</feature>
<dbReference type="SUPFAM" id="SSF51261">
    <property type="entry name" value="Duplicated hybrid motif"/>
    <property type="match status" value="1"/>
</dbReference>
<sequence>MNNYLIYLLEVSFCFSVLYIVFYLFLRKLTFHKINRVILLILLPLSLILPVLNEVELPFRKDPINISGFDEFISIGHLTVTNQKDKMITPESNRNIIDYISILYCIGFIIYIIRLLVPIVQLYTIKRKSKTYTKEGYHFVIADIPSIFSFFNWIFIPMGKINDYEQPIIDHEKIHSKSLHTIDLIFTEIYIALYWFNPFVYFFKKSIIAVHEFQADRAVINTQIKKSYYLELLFKNITAKQSIKLYSYFNQSIIKKRIDMITKNHSTKTNIIRYAVLIPVLLFLLMAFTKPTHELEDKFDYTNIPSIHTEVNKKDPPSIFPVKNGSTKDITASFGKSFTHPIDKKKIVHGGIDIRAKEGVPVLATADGTIVNISSEDDWGNLIVISHADGYETWYAHLQGFNIKNGENVKKGQIIGYVGSTGKSTGYHLHYEVRLNKERVNPMDYFKK</sequence>
<feature type="transmembrane region" description="Helical" evidence="1">
    <location>
        <begin position="271"/>
        <end position="289"/>
    </location>
</feature>
<dbReference type="EMBL" id="AQRA01000006">
    <property type="protein sequence ID" value="EZH73242.1"/>
    <property type="molecule type" value="Genomic_DNA"/>
</dbReference>
<evidence type="ECO:0000313" key="4">
    <source>
        <dbReference type="EMBL" id="EZH73242.1"/>
    </source>
</evidence>
<feature type="transmembrane region" description="Helical" evidence="1">
    <location>
        <begin position="184"/>
        <end position="203"/>
    </location>
</feature>
<dbReference type="CDD" id="cd07341">
    <property type="entry name" value="M56_BlaR1_MecR1_like"/>
    <property type="match status" value="1"/>
</dbReference>
<dbReference type="InterPro" id="IPR016047">
    <property type="entry name" value="M23ase_b-sheet_dom"/>
</dbReference>
<evidence type="ECO:0000313" key="5">
    <source>
        <dbReference type="Proteomes" id="UP000023541"/>
    </source>
</evidence>
<reference evidence="4 5" key="1">
    <citation type="submission" date="2014-04" db="EMBL/GenBank/DDBJ databases">
        <title>Aquimarina sp. 22II-S11-z7 Genome Sequencing.</title>
        <authorList>
            <person name="Lai Q."/>
        </authorList>
    </citation>
    <scope>NUCLEOTIDE SEQUENCE [LARGE SCALE GENOMIC DNA]</scope>
    <source>
        <strain evidence="4 5">22II-S11-z7</strain>
    </source>
</reference>
<keyword evidence="1" id="KW-1133">Transmembrane helix</keyword>
<dbReference type="Pfam" id="PF01551">
    <property type="entry name" value="Peptidase_M23"/>
    <property type="match status" value="1"/>
</dbReference>
<dbReference type="OrthoDB" id="1522859at2"/>
<dbReference type="InterPro" id="IPR011055">
    <property type="entry name" value="Dup_hybrid_motif"/>
</dbReference>
<keyword evidence="5" id="KW-1185">Reference proteome</keyword>
<gene>
    <name evidence="4" type="ORF">ATO12_19760</name>
</gene>
<feature type="domain" description="M23ase beta-sheet core" evidence="2">
    <location>
        <begin position="349"/>
        <end position="442"/>
    </location>
</feature>
<dbReference type="InterPro" id="IPR008756">
    <property type="entry name" value="Peptidase_M56"/>
</dbReference>
<keyword evidence="1" id="KW-0812">Transmembrane</keyword>
<dbReference type="Pfam" id="PF05569">
    <property type="entry name" value="Peptidase_M56"/>
    <property type="match status" value="1"/>
</dbReference>
<dbReference type="eggNOG" id="COG4219">
    <property type="taxonomic scope" value="Bacteria"/>
</dbReference>
<keyword evidence="1" id="KW-0472">Membrane</keyword>
<dbReference type="RefSeq" id="WP_034243104.1">
    <property type="nucleotide sequence ID" value="NZ_AQRA01000006.1"/>
</dbReference>
<organism evidence="4 5">
    <name type="scientific">Aquimarina atlantica</name>
    <dbReference type="NCBI Taxonomy" id="1317122"/>
    <lineage>
        <taxon>Bacteria</taxon>
        <taxon>Pseudomonadati</taxon>
        <taxon>Bacteroidota</taxon>
        <taxon>Flavobacteriia</taxon>
        <taxon>Flavobacteriales</taxon>
        <taxon>Flavobacteriaceae</taxon>
        <taxon>Aquimarina</taxon>
    </lineage>
</organism>
<accession>A0A023BTA3</accession>
<dbReference type="PANTHER" id="PTHR21666:SF270">
    <property type="entry name" value="MUREIN HYDROLASE ACTIVATOR ENVC"/>
    <property type="match status" value="1"/>
</dbReference>
<feature type="domain" description="Peptidase M56" evidence="3">
    <location>
        <begin position="88"/>
        <end position="261"/>
    </location>
</feature>
<comment type="caution">
    <text evidence="4">The sequence shown here is derived from an EMBL/GenBank/DDBJ whole genome shotgun (WGS) entry which is preliminary data.</text>
</comment>